<dbReference type="GO" id="GO:0140625">
    <property type="term" value="F:opioid growth factor receptor activity"/>
    <property type="evidence" value="ECO:0007669"/>
    <property type="project" value="InterPro"/>
</dbReference>
<evidence type="ECO:0000256" key="1">
    <source>
        <dbReference type="ARBA" id="ARBA00010365"/>
    </source>
</evidence>
<comment type="similarity">
    <text evidence="1">Belongs to the opioid growth factor receptor family.</text>
</comment>
<dbReference type="GO" id="GO:0016020">
    <property type="term" value="C:membrane"/>
    <property type="evidence" value="ECO:0007669"/>
    <property type="project" value="InterPro"/>
</dbReference>
<evidence type="ECO:0000313" key="3">
    <source>
        <dbReference type="EMBL" id="USW52403.1"/>
    </source>
</evidence>
<sequence>MAASDQDKTAPAQQPFIVRFYGEGAVDDEGRTLDEILDFNDDKLEGYHDFIQVIFPLPERSPINPSAPIINETVRDAFAENEVLRDNLFRALARMANFYAFDVSGTKDDPSFEPKARFERLAEQTWRTRMDHNHLRITRIIRCLRILGLEQAALNFYDALVANKGAEVSARSLMYWERAAKRPLHLRPDEADEEAAGIAWLREAS</sequence>
<accession>A0A9Q9ASI4</accession>
<evidence type="ECO:0000259" key="2">
    <source>
        <dbReference type="Pfam" id="PF04664"/>
    </source>
</evidence>
<keyword evidence="4" id="KW-1185">Reference proteome</keyword>
<dbReference type="OrthoDB" id="9030204at2759"/>
<evidence type="ECO:0000313" key="4">
    <source>
        <dbReference type="Proteomes" id="UP001056384"/>
    </source>
</evidence>
<dbReference type="InterPro" id="IPR039574">
    <property type="entry name" value="OGFr"/>
</dbReference>
<dbReference type="PANTHER" id="PTHR14015:SF2">
    <property type="entry name" value="OPIOID GROWTH FACTOR RECEPTOR (OGFR) CONSERVED DOMAIN-CONTAINING PROTEIN"/>
    <property type="match status" value="1"/>
</dbReference>
<protein>
    <submittedName>
        <fullName evidence="3">Opioid growth factor receptor (OGFr) domain-containing protein</fullName>
    </submittedName>
</protein>
<organism evidence="3 4">
    <name type="scientific">Septoria linicola</name>
    <dbReference type="NCBI Taxonomy" id="215465"/>
    <lineage>
        <taxon>Eukaryota</taxon>
        <taxon>Fungi</taxon>
        <taxon>Dikarya</taxon>
        <taxon>Ascomycota</taxon>
        <taxon>Pezizomycotina</taxon>
        <taxon>Dothideomycetes</taxon>
        <taxon>Dothideomycetidae</taxon>
        <taxon>Mycosphaerellales</taxon>
        <taxon>Mycosphaerellaceae</taxon>
        <taxon>Septoria</taxon>
    </lineage>
</organism>
<dbReference type="Proteomes" id="UP001056384">
    <property type="component" value="Chromosome 4"/>
</dbReference>
<reference evidence="3" key="1">
    <citation type="submission" date="2022-06" db="EMBL/GenBank/DDBJ databases">
        <title>Complete genome sequences of two strains of the flax pathogen Septoria linicola.</title>
        <authorList>
            <person name="Lapalu N."/>
            <person name="Simon A."/>
            <person name="Demenou B."/>
            <person name="Paumier D."/>
            <person name="Guillot M.-P."/>
            <person name="Gout L."/>
            <person name="Valade R."/>
        </authorList>
    </citation>
    <scope>NUCLEOTIDE SEQUENCE</scope>
    <source>
        <strain evidence="3">SE15195</strain>
    </source>
</reference>
<keyword evidence="3" id="KW-0675">Receptor</keyword>
<dbReference type="InterPro" id="IPR006757">
    <property type="entry name" value="OGF_rcpt"/>
</dbReference>
<dbReference type="AlphaFoldDB" id="A0A9Q9ASI4"/>
<name>A0A9Q9ASI4_9PEZI</name>
<gene>
    <name evidence="3" type="ORF">Slin15195_G057220</name>
</gene>
<dbReference type="PANTHER" id="PTHR14015">
    <property type="entry name" value="OPIOID GROWTH FACTOR RECEPTOR OGFR ZETA-TYPE OPIOID RECEPTOR"/>
    <property type="match status" value="1"/>
</dbReference>
<dbReference type="Pfam" id="PF04664">
    <property type="entry name" value="OGFr_N"/>
    <property type="match status" value="1"/>
</dbReference>
<feature type="domain" description="Opioid growth factor receptor (OGFr) conserved" evidence="2">
    <location>
        <begin position="30"/>
        <end position="180"/>
    </location>
</feature>
<dbReference type="EMBL" id="CP099421">
    <property type="protein sequence ID" value="USW52403.1"/>
    <property type="molecule type" value="Genomic_DNA"/>
</dbReference>
<proteinExistence type="inferred from homology"/>